<keyword evidence="2" id="KW-0812">Transmembrane</keyword>
<dbReference type="AlphaFoldDB" id="A0AAV4RVH1"/>
<evidence type="ECO:0000256" key="2">
    <source>
        <dbReference type="SAM" id="Phobius"/>
    </source>
</evidence>
<keyword evidence="4" id="KW-1185">Reference proteome</keyword>
<evidence type="ECO:0000313" key="4">
    <source>
        <dbReference type="Proteomes" id="UP001054945"/>
    </source>
</evidence>
<keyword evidence="2" id="KW-0472">Membrane</keyword>
<dbReference type="Proteomes" id="UP001054945">
    <property type="component" value="Unassembled WGS sequence"/>
</dbReference>
<reference evidence="3 4" key="1">
    <citation type="submission" date="2021-06" db="EMBL/GenBank/DDBJ databases">
        <title>Caerostris extrusa draft genome.</title>
        <authorList>
            <person name="Kono N."/>
            <person name="Arakawa K."/>
        </authorList>
    </citation>
    <scope>NUCLEOTIDE SEQUENCE [LARGE SCALE GENOMIC DNA]</scope>
</reference>
<organism evidence="3 4">
    <name type="scientific">Caerostris extrusa</name>
    <name type="common">Bark spider</name>
    <name type="synonym">Caerostris bankana</name>
    <dbReference type="NCBI Taxonomy" id="172846"/>
    <lineage>
        <taxon>Eukaryota</taxon>
        <taxon>Metazoa</taxon>
        <taxon>Ecdysozoa</taxon>
        <taxon>Arthropoda</taxon>
        <taxon>Chelicerata</taxon>
        <taxon>Arachnida</taxon>
        <taxon>Araneae</taxon>
        <taxon>Araneomorphae</taxon>
        <taxon>Entelegynae</taxon>
        <taxon>Araneoidea</taxon>
        <taxon>Araneidae</taxon>
        <taxon>Caerostris</taxon>
    </lineage>
</organism>
<gene>
    <name evidence="3" type="primary">AVEN_96097_1</name>
    <name evidence="3" type="ORF">CEXT_254981</name>
</gene>
<name>A0AAV4RVH1_CAEEX</name>
<feature type="compositionally biased region" description="Acidic residues" evidence="1">
    <location>
        <begin position="1"/>
        <end position="12"/>
    </location>
</feature>
<evidence type="ECO:0000256" key="1">
    <source>
        <dbReference type="SAM" id="MobiDB-lite"/>
    </source>
</evidence>
<feature type="transmembrane region" description="Helical" evidence="2">
    <location>
        <begin position="75"/>
        <end position="95"/>
    </location>
</feature>
<comment type="caution">
    <text evidence="3">The sequence shown here is derived from an EMBL/GenBank/DDBJ whole genome shotgun (WGS) entry which is preliminary data.</text>
</comment>
<sequence>MLAGTDGDEELSLADSAEGATAPSAAPSLPHPPTPAPPSSALCRGEGAAASDLHFCQMEPVGAEFTQTAFPSLPIIAVCSSVVLVAVLVTSFLLWK</sequence>
<accession>A0AAV4RVH1</accession>
<dbReference type="EMBL" id="BPLR01008494">
    <property type="protein sequence ID" value="GIY25124.1"/>
    <property type="molecule type" value="Genomic_DNA"/>
</dbReference>
<keyword evidence="2" id="KW-1133">Transmembrane helix</keyword>
<protein>
    <submittedName>
        <fullName evidence="3">Uncharacterized protein</fullName>
    </submittedName>
</protein>
<proteinExistence type="predicted"/>
<evidence type="ECO:0000313" key="3">
    <source>
        <dbReference type="EMBL" id="GIY25124.1"/>
    </source>
</evidence>
<feature type="compositionally biased region" description="Pro residues" evidence="1">
    <location>
        <begin position="29"/>
        <end position="38"/>
    </location>
</feature>
<feature type="region of interest" description="Disordered" evidence="1">
    <location>
        <begin position="1"/>
        <end position="43"/>
    </location>
</feature>